<reference evidence="8" key="1">
    <citation type="submission" date="2022-03" db="EMBL/GenBank/DDBJ databases">
        <authorList>
            <person name="Alioto T."/>
            <person name="Alioto T."/>
            <person name="Gomez Garrido J."/>
        </authorList>
    </citation>
    <scope>NUCLEOTIDE SEQUENCE</scope>
</reference>
<evidence type="ECO:0000313" key="8">
    <source>
        <dbReference type="EMBL" id="CAH2250702.1"/>
    </source>
</evidence>
<dbReference type="GO" id="GO:0005096">
    <property type="term" value="F:GTPase activator activity"/>
    <property type="evidence" value="ECO:0007669"/>
    <property type="project" value="UniProtKB-KW"/>
</dbReference>
<dbReference type="PANTHER" id="PTHR23179:SF26">
    <property type="entry name" value="T-CELL ACTIVATION RHO GTPASE-ACTIVATING PROTEIN"/>
    <property type="match status" value="1"/>
</dbReference>
<dbReference type="EMBL" id="OW240913">
    <property type="protein sequence ID" value="CAH2250702.1"/>
    <property type="molecule type" value="Genomic_DNA"/>
</dbReference>
<dbReference type="Gene3D" id="1.10.555.10">
    <property type="entry name" value="Rho GTPase activation protein"/>
    <property type="match status" value="1"/>
</dbReference>
<dbReference type="GO" id="GO:0035023">
    <property type="term" value="P:regulation of Rho protein signal transduction"/>
    <property type="evidence" value="ECO:0007669"/>
    <property type="project" value="InterPro"/>
</dbReference>
<keyword evidence="3" id="KW-0344">Guanine-nucleotide releasing factor</keyword>
<dbReference type="PROSITE" id="PS50238">
    <property type="entry name" value="RHOGAP"/>
    <property type="match status" value="1"/>
</dbReference>
<organism evidence="8 9">
    <name type="scientific">Pelobates cultripes</name>
    <name type="common">Western spadefoot toad</name>
    <dbReference type="NCBI Taxonomy" id="61616"/>
    <lineage>
        <taxon>Eukaryota</taxon>
        <taxon>Metazoa</taxon>
        <taxon>Chordata</taxon>
        <taxon>Craniata</taxon>
        <taxon>Vertebrata</taxon>
        <taxon>Euteleostomi</taxon>
        <taxon>Amphibia</taxon>
        <taxon>Batrachia</taxon>
        <taxon>Anura</taxon>
        <taxon>Pelobatoidea</taxon>
        <taxon>Pelobatidae</taxon>
        <taxon>Pelobates</taxon>
    </lineage>
</organism>
<dbReference type="SMART" id="SM00324">
    <property type="entry name" value="RhoGAP"/>
    <property type="match status" value="1"/>
</dbReference>
<dbReference type="CDD" id="cd04402">
    <property type="entry name" value="RhoGAP_ARHGAP20"/>
    <property type="match status" value="1"/>
</dbReference>
<feature type="region of interest" description="Disordered" evidence="6">
    <location>
        <begin position="738"/>
        <end position="757"/>
    </location>
</feature>
<dbReference type="SUPFAM" id="SSF50729">
    <property type="entry name" value="PH domain-like"/>
    <property type="match status" value="1"/>
</dbReference>
<evidence type="ECO:0000256" key="5">
    <source>
        <dbReference type="ARBA" id="ARBA00077368"/>
    </source>
</evidence>
<keyword evidence="2" id="KW-0597">Phosphoprotein</keyword>
<dbReference type="AlphaFoldDB" id="A0AAD1RE60"/>
<evidence type="ECO:0000256" key="2">
    <source>
        <dbReference type="ARBA" id="ARBA00022553"/>
    </source>
</evidence>
<name>A0AAD1RE60_PELCU</name>
<proteinExistence type="predicted"/>
<accession>A0AAD1RE60</accession>
<dbReference type="Pfam" id="PF22286">
    <property type="entry name" value="RHG20_PH"/>
    <property type="match status" value="1"/>
</dbReference>
<dbReference type="GO" id="GO:0007165">
    <property type="term" value="P:signal transduction"/>
    <property type="evidence" value="ECO:0007669"/>
    <property type="project" value="InterPro"/>
</dbReference>
<protein>
    <recommendedName>
        <fullName evidence="4">T-cell activation Rho GTPase-activating protein</fullName>
    </recommendedName>
    <alternativeName>
        <fullName evidence="5">T-cell activation GTPase-activating protein</fullName>
    </alternativeName>
</protein>
<keyword evidence="1" id="KW-0343">GTPase activation</keyword>
<dbReference type="SUPFAM" id="SSF48350">
    <property type="entry name" value="GTPase activation domain, GAP"/>
    <property type="match status" value="1"/>
</dbReference>
<dbReference type="Proteomes" id="UP001295444">
    <property type="component" value="Chromosome 02"/>
</dbReference>
<dbReference type="InterPro" id="IPR047887">
    <property type="entry name" value="ARHGAP20_PH"/>
</dbReference>
<dbReference type="GO" id="GO:0005085">
    <property type="term" value="F:guanyl-nucleotide exchange factor activity"/>
    <property type="evidence" value="ECO:0007669"/>
    <property type="project" value="UniProtKB-KW"/>
</dbReference>
<evidence type="ECO:0000256" key="3">
    <source>
        <dbReference type="ARBA" id="ARBA00022658"/>
    </source>
</evidence>
<dbReference type="Pfam" id="PF00620">
    <property type="entry name" value="RhoGAP"/>
    <property type="match status" value="1"/>
</dbReference>
<dbReference type="Gene3D" id="2.30.29.30">
    <property type="entry name" value="Pleckstrin-homology domain (PH domain)/Phosphotyrosine-binding domain (PTB)"/>
    <property type="match status" value="1"/>
</dbReference>
<dbReference type="InterPro" id="IPR047886">
    <property type="entry name" value="ARHGAP20-like_RhoGAP"/>
</dbReference>
<dbReference type="InterPro" id="IPR008936">
    <property type="entry name" value="Rho_GTPase_activation_prot"/>
</dbReference>
<feature type="domain" description="Rho-GAP" evidence="7">
    <location>
        <begin position="275"/>
        <end position="472"/>
    </location>
</feature>
<feature type="compositionally biased region" description="Basic and acidic residues" evidence="6">
    <location>
        <begin position="817"/>
        <end position="832"/>
    </location>
</feature>
<evidence type="ECO:0000259" key="7">
    <source>
        <dbReference type="PROSITE" id="PS50238"/>
    </source>
</evidence>
<evidence type="ECO:0000256" key="1">
    <source>
        <dbReference type="ARBA" id="ARBA00022468"/>
    </source>
</evidence>
<sequence length="897" mass="101104">MSAPHPRSKTRRGSYDGILPNKNSLHKSLAQRRCSAPSLVFPKTLIKPWSTGRDNTGISIAIEQCPFVLGLSNEDSELILHECVQLTQNLKTKERYLFLFSDMIIIAKLKSGTSFRLKHRVDLSEMIALSCDEDDEEEACAFHITPKNALILIWPYNGCIATFRCREVKELWLDTLIWQIKEVGGIEGNRVPSARLLMKVLTGCNASKALNVNNMETLIECHSMENVKKYQLLAAMINEAGICHVNENTKKRKAVISWPFTFRRSSTLSESSSPSELNTTLFDQPLAIVCEDDTLPKPILDILKILRVKGPLAEGIFRKAANEKARKELKEELNYGKTLDLKYKSVHLLAVVLKDFLRGIPHQLLSSDLYDEWMAALEKMSLSEKIEAMKCVADKLPRPNLILLQHLICVLHHISKASDVNKMDSNNLAVCIGPNMLIPNNDKSLPLETQKRLNEKVISLVEFLIDRCFEMFGDNVSQLLSASEEDSLENIDITEISSHQNDSAYDSTDQDHECLASPFRRRLCWHNTFGSEDLQSSVDQDLELSPSSVTRLKNLDTSIDRRCSEPYIFPSQGAKVLPGAKLTRSHDDVTVRKRGTYPSDGELSKQGSEECCSRALYKTKIPKGLSINTSAYSECLDDLLPNVTSTCPLDNSYLDCSVFTSSPLVSPSSPEKTSKVKHQSFSTKCKDKIDAMRPAREIRKHSNSFSYVNHKKCLSKTQSWGPEGQNTGLHRNALTLSLRNKRQPDSPRDKQFQQPPVVRLRRTASARKMSVDEVFRIVDQRNPGNPPSYEEAVNKNSCSFEIMTVHTMRSSVSSKDSLSEHENESSHKDSTDHIGSNSIKEVQTGDAPFKNHVEKTIAVRTLSESSQPYKHDCLSRRCSQPVFEIYDQLQYAKESYV</sequence>
<dbReference type="FunFam" id="1.10.555.10:FF:000036">
    <property type="entry name" value="T-cell activation Rho GTPase-activating protein"/>
    <property type="match status" value="1"/>
</dbReference>
<evidence type="ECO:0000256" key="6">
    <source>
        <dbReference type="SAM" id="MobiDB-lite"/>
    </source>
</evidence>
<evidence type="ECO:0000256" key="4">
    <source>
        <dbReference type="ARBA" id="ARBA00074142"/>
    </source>
</evidence>
<feature type="compositionally biased region" description="Basic and acidic residues" evidence="6">
    <location>
        <begin position="742"/>
        <end position="751"/>
    </location>
</feature>
<feature type="region of interest" description="Disordered" evidence="6">
    <location>
        <begin position="811"/>
        <end position="837"/>
    </location>
</feature>
<dbReference type="InterPro" id="IPR011993">
    <property type="entry name" value="PH-like_dom_sf"/>
</dbReference>
<keyword evidence="9" id="KW-1185">Reference proteome</keyword>
<dbReference type="InterPro" id="IPR000198">
    <property type="entry name" value="RhoGAP_dom"/>
</dbReference>
<dbReference type="PANTHER" id="PTHR23179">
    <property type="entry name" value="T-CELL ACTIVATION RHO GTPASE ACTIVATING PROTEIN-RELATED"/>
    <property type="match status" value="1"/>
</dbReference>
<gene>
    <name evidence="8" type="ORF">PECUL_23A044041</name>
</gene>
<evidence type="ECO:0000313" key="9">
    <source>
        <dbReference type="Proteomes" id="UP001295444"/>
    </source>
</evidence>